<dbReference type="SUPFAM" id="SSF48452">
    <property type="entry name" value="TPR-like"/>
    <property type="match status" value="1"/>
</dbReference>
<dbReference type="Proteomes" id="UP000231019">
    <property type="component" value="Unassembled WGS sequence"/>
</dbReference>
<accession>A0A2M7G791</accession>
<evidence type="ECO:0000313" key="4">
    <source>
        <dbReference type="EMBL" id="PIW17916.1"/>
    </source>
</evidence>
<proteinExistence type="predicted"/>
<reference evidence="4 5" key="1">
    <citation type="submission" date="2017-09" db="EMBL/GenBank/DDBJ databases">
        <title>Depth-based differentiation of microbial function through sediment-hosted aquifers and enrichment of novel symbionts in the deep terrestrial subsurface.</title>
        <authorList>
            <person name="Probst A.J."/>
            <person name="Ladd B."/>
            <person name="Jarett J.K."/>
            <person name="Geller-Mcgrath D.E."/>
            <person name="Sieber C.M."/>
            <person name="Emerson J.B."/>
            <person name="Anantharaman K."/>
            <person name="Thomas B.C."/>
            <person name="Malmstrom R."/>
            <person name="Stieglmeier M."/>
            <person name="Klingl A."/>
            <person name="Woyke T."/>
            <person name="Ryan C.M."/>
            <person name="Banfield J.F."/>
        </authorList>
    </citation>
    <scope>NUCLEOTIDE SEQUENCE [LARGE SCALE GENOMIC DNA]</scope>
    <source>
        <strain evidence="4">CG17_big_fil_post_rev_8_21_14_2_50_48_46</strain>
    </source>
</reference>
<gene>
    <name evidence="4" type="ORF">COW36_06860</name>
</gene>
<evidence type="ECO:0000256" key="3">
    <source>
        <dbReference type="SAM" id="MobiDB-lite"/>
    </source>
</evidence>
<dbReference type="PROSITE" id="PS50005">
    <property type="entry name" value="TPR"/>
    <property type="match status" value="1"/>
</dbReference>
<dbReference type="AlphaFoldDB" id="A0A2M7G791"/>
<comment type="caution">
    <text evidence="4">The sequence shown here is derived from an EMBL/GenBank/DDBJ whole genome shotgun (WGS) entry which is preliminary data.</text>
</comment>
<evidence type="ECO:0000256" key="2">
    <source>
        <dbReference type="SAM" id="Coils"/>
    </source>
</evidence>
<feature type="compositionally biased region" description="Polar residues" evidence="3">
    <location>
        <begin position="1"/>
        <end position="13"/>
    </location>
</feature>
<dbReference type="InterPro" id="IPR019734">
    <property type="entry name" value="TPR_rpt"/>
</dbReference>
<feature type="coiled-coil region" evidence="2">
    <location>
        <begin position="264"/>
        <end position="322"/>
    </location>
</feature>
<dbReference type="EMBL" id="PFFQ01000018">
    <property type="protein sequence ID" value="PIW17916.1"/>
    <property type="molecule type" value="Genomic_DNA"/>
</dbReference>
<evidence type="ECO:0000256" key="1">
    <source>
        <dbReference type="PROSITE-ProRule" id="PRU00339"/>
    </source>
</evidence>
<protein>
    <submittedName>
        <fullName evidence="4">Uncharacterized protein</fullName>
    </submittedName>
</protein>
<feature type="coiled-coil region" evidence="2">
    <location>
        <begin position="184"/>
        <end position="211"/>
    </location>
</feature>
<dbReference type="InterPro" id="IPR011990">
    <property type="entry name" value="TPR-like_helical_dom_sf"/>
</dbReference>
<evidence type="ECO:0000313" key="5">
    <source>
        <dbReference type="Proteomes" id="UP000231019"/>
    </source>
</evidence>
<keyword evidence="2" id="KW-0175">Coiled coil</keyword>
<feature type="region of interest" description="Disordered" evidence="3">
    <location>
        <begin position="1"/>
        <end position="21"/>
    </location>
</feature>
<feature type="repeat" description="TPR" evidence="1">
    <location>
        <begin position="68"/>
        <end position="101"/>
    </location>
</feature>
<keyword evidence="1" id="KW-0802">TPR repeat</keyword>
<dbReference type="Gene3D" id="1.25.40.10">
    <property type="entry name" value="Tetratricopeptide repeat domain"/>
    <property type="match status" value="1"/>
</dbReference>
<organism evidence="4 5">
    <name type="scientific">bacterium (Candidatus Blackallbacteria) CG17_big_fil_post_rev_8_21_14_2_50_48_46</name>
    <dbReference type="NCBI Taxonomy" id="2014261"/>
    <lineage>
        <taxon>Bacteria</taxon>
        <taxon>Candidatus Blackallbacteria</taxon>
    </lineage>
</organism>
<dbReference type="SMART" id="SM00028">
    <property type="entry name" value="TPR"/>
    <property type="match status" value="1"/>
</dbReference>
<name>A0A2M7G791_9BACT</name>
<sequence length="325" mass="37156">MQLNSLVRQLETQGKTRNDPREKQAELFLKKGMELLHQAHLEKFKQTATLSQAVDALSASIKFKRTQPEPYLALAYILFIIEDFESAIEYLRETLRISPDHPDALGLLEIITQKSALSKSSSQPPSSRPPHFVAASESEAELDYDALYDQLEAFIVQQVSRVSLFPALRPRADSKGQKEILKFYQEIKEILLSAQKQMQILEEELEVQDLQTRLQPLEVLEKRFALLLQISEQIKVILQRIESEFEIAQQQVLSLGEIENRDDFQIMEENLESLLDTTDQLADEIEGLDQKGYPAPEVEGVYAKLVSEIEKLQDGIDELASRWST</sequence>